<dbReference type="AlphaFoldDB" id="A0A428RU06"/>
<gene>
    <name evidence="1" type="ORF">CDV31_017078</name>
</gene>
<accession>A0A428RU06</accession>
<name>A0A428RU06_9HYPO</name>
<reference evidence="1 2" key="1">
    <citation type="submission" date="2017-06" db="EMBL/GenBank/DDBJ databases">
        <title>Cmopartive genomic analysis of Ambrosia Fusariam Clade fungi.</title>
        <authorList>
            <person name="Stajich J.E."/>
            <person name="Carrillo J."/>
            <person name="Kijimoto T."/>
            <person name="Eskalen A."/>
            <person name="O'Donnell K."/>
            <person name="Kasson M."/>
        </authorList>
    </citation>
    <scope>NUCLEOTIDE SEQUENCE [LARGE SCALE GENOMIC DNA]</scope>
    <source>
        <strain evidence="1 2">NRRL 20438</strain>
    </source>
</reference>
<keyword evidence="2" id="KW-1185">Reference proteome</keyword>
<evidence type="ECO:0000313" key="2">
    <source>
        <dbReference type="Proteomes" id="UP000288429"/>
    </source>
</evidence>
<dbReference type="EMBL" id="NIZV01000790">
    <property type="protein sequence ID" value="RSL80951.1"/>
    <property type="molecule type" value="Genomic_DNA"/>
</dbReference>
<comment type="caution">
    <text evidence="1">The sequence shown here is derived from an EMBL/GenBank/DDBJ whole genome shotgun (WGS) entry which is preliminary data.</text>
</comment>
<dbReference type="Proteomes" id="UP000288429">
    <property type="component" value="Unassembled WGS sequence"/>
</dbReference>
<protein>
    <submittedName>
        <fullName evidence="1">Uncharacterized protein</fullName>
    </submittedName>
</protein>
<proteinExistence type="predicted"/>
<evidence type="ECO:0000313" key="1">
    <source>
        <dbReference type="EMBL" id="RSL80951.1"/>
    </source>
</evidence>
<organism evidence="1 2">
    <name type="scientific">Fusarium ambrosium</name>
    <dbReference type="NCBI Taxonomy" id="131363"/>
    <lineage>
        <taxon>Eukaryota</taxon>
        <taxon>Fungi</taxon>
        <taxon>Dikarya</taxon>
        <taxon>Ascomycota</taxon>
        <taxon>Pezizomycotina</taxon>
        <taxon>Sordariomycetes</taxon>
        <taxon>Hypocreomycetidae</taxon>
        <taxon>Hypocreales</taxon>
        <taxon>Nectriaceae</taxon>
        <taxon>Fusarium</taxon>
        <taxon>Fusarium solani species complex</taxon>
    </lineage>
</organism>
<sequence length="98" mass="10551">MPIHHGKLGLLQDAPLTISIAMPTLPRLGFHSGSQYIQLGAFRMLVCPETGLTVSSTPVGVPLTAPTVDGMGTAVEPGEVKKWPQGRHRSRYNANPFF</sequence>